<dbReference type="InterPro" id="IPR004307">
    <property type="entry name" value="TspO_MBR"/>
</dbReference>
<keyword evidence="3 6" id="KW-0812">Transmembrane</keyword>
<dbReference type="Pfam" id="PF03073">
    <property type="entry name" value="TspO_MBR"/>
    <property type="match status" value="1"/>
</dbReference>
<organism evidence="7 8">
    <name type="scientific">Ditylenchus dipsaci</name>
    <dbReference type="NCBI Taxonomy" id="166011"/>
    <lineage>
        <taxon>Eukaryota</taxon>
        <taxon>Metazoa</taxon>
        <taxon>Ecdysozoa</taxon>
        <taxon>Nematoda</taxon>
        <taxon>Chromadorea</taxon>
        <taxon>Rhabditida</taxon>
        <taxon>Tylenchina</taxon>
        <taxon>Tylenchomorpha</taxon>
        <taxon>Sphaerularioidea</taxon>
        <taxon>Anguinidae</taxon>
        <taxon>Anguininae</taxon>
        <taxon>Ditylenchus</taxon>
    </lineage>
</organism>
<dbReference type="AlphaFoldDB" id="A0A915EJZ9"/>
<dbReference type="Proteomes" id="UP000887574">
    <property type="component" value="Unplaced"/>
</dbReference>
<evidence type="ECO:0000256" key="3">
    <source>
        <dbReference type="ARBA" id="ARBA00022692"/>
    </source>
</evidence>
<reference evidence="8" key="1">
    <citation type="submission" date="2022-11" db="UniProtKB">
        <authorList>
            <consortium name="WormBaseParasite"/>
        </authorList>
    </citation>
    <scope>IDENTIFICATION</scope>
</reference>
<comment type="similarity">
    <text evidence="2">Belongs to the TspO/BZRP family.</text>
</comment>
<accession>A0A915EJZ9</accession>
<evidence type="ECO:0000256" key="5">
    <source>
        <dbReference type="ARBA" id="ARBA00023136"/>
    </source>
</evidence>
<dbReference type="PANTHER" id="PTHR10057">
    <property type="entry name" value="PERIPHERAL-TYPE BENZODIAZEPINE RECEPTOR"/>
    <property type="match status" value="1"/>
</dbReference>
<comment type="subcellular location">
    <subcellularLocation>
        <location evidence="1">Membrane</location>
        <topology evidence="1">Multi-pass membrane protein</topology>
    </subcellularLocation>
</comment>
<evidence type="ECO:0000256" key="2">
    <source>
        <dbReference type="ARBA" id="ARBA00007524"/>
    </source>
</evidence>
<protein>
    <submittedName>
        <fullName evidence="8">Uncharacterized protein</fullName>
    </submittedName>
</protein>
<evidence type="ECO:0000256" key="1">
    <source>
        <dbReference type="ARBA" id="ARBA00004141"/>
    </source>
</evidence>
<evidence type="ECO:0000313" key="8">
    <source>
        <dbReference type="WBParaSite" id="jg6762"/>
    </source>
</evidence>
<dbReference type="GO" id="GO:0005741">
    <property type="term" value="C:mitochondrial outer membrane"/>
    <property type="evidence" value="ECO:0007669"/>
    <property type="project" value="TreeGrafter"/>
</dbReference>
<evidence type="ECO:0000256" key="4">
    <source>
        <dbReference type="ARBA" id="ARBA00022989"/>
    </source>
</evidence>
<feature type="transmembrane region" description="Helical" evidence="6">
    <location>
        <begin position="117"/>
        <end position="137"/>
    </location>
</feature>
<keyword evidence="4 6" id="KW-1133">Transmembrane helix</keyword>
<evidence type="ECO:0000313" key="7">
    <source>
        <dbReference type="Proteomes" id="UP000887574"/>
    </source>
</evidence>
<feature type="transmembrane region" description="Helical" evidence="6">
    <location>
        <begin position="83"/>
        <end position="105"/>
    </location>
</feature>
<evidence type="ECO:0000256" key="6">
    <source>
        <dbReference type="SAM" id="Phobius"/>
    </source>
</evidence>
<dbReference type="PANTHER" id="PTHR10057:SF0">
    <property type="entry name" value="TRANSLOCATOR PROTEIN"/>
    <property type="match status" value="1"/>
</dbReference>
<keyword evidence="5 6" id="KW-0472">Membrane</keyword>
<dbReference type="WBParaSite" id="jg6762">
    <property type="protein sequence ID" value="jg6762"/>
    <property type="gene ID" value="jg6762"/>
</dbReference>
<keyword evidence="7" id="KW-1185">Reference proteome</keyword>
<dbReference type="CDD" id="cd15904">
    <property type="entry name" value="TSPO_MBR"/>
    <property type="match status" value="1"/>
</dbReference>
<feature type="transmembrane region" description="Helical" evidence="6">
    <location>
        <begin position="144"/>
        <end position="163"/>
    </location>
</feature>
<dbReference type="InterPro" id="IPR038330">
    <property type="entry name" value="TspO/MBR-related_sf"/>
</dbReference>
<dbReference type="Gene3D" id="1.20.1260.100">
    <property type="entry name" value="TspO/MBR protein"/>
    <property type="match status" value="1"/>
</dbReference>
<dbReference type="GO" id="GO:0033013">
    <property type="term" value="P:tetrapyrrole metabolic process"/>
    <property type="evidence" value="ECO:0007669"/>
    <property type="project" value="UniProtKB-ARBA"/>
</dbReference>
<name>A0A915EJZ9_9BILA</name>
<proteinExistence type="inferred from homology"/>
<sequence>MDIEIHKSISDLTGKKTLSFPEKNIVPPTMPYLWTTTDSRNSALSTLAPVSVALVGASAIHGDKNLQSFFKSFHPPSWAIRDVRLYTALDVATIAPLGYASYLVYKNGGGFDYSDTTAALGIYGLNLVSGLALIPAFKKKNLKWIAINAGIVAATAIAASGAFGKIDKMAGYLIAPYALWTTYYANCCSKRPSS</sequence>